<sequence>MRDQKGFTLIEMLIVLTIIATLLILLIPNIAKKNSEIQTKGCDALKQMIENQMQTYVVDTGRYPDTVNTLVQESYIKSDQCSNQTKRIVFSDTSTHELEIVAKRNE</sequence>
<evidence type="ECO:0000256" key="8">
    <source>
        <dbReference type="ARBA" id="ARBA00023287"/>
    </source>
</evidence>
<gene>
    <name evidence="12" type="ORF">DES48_101146</name>
</gene>
<keyword evidence="5 10" id="KW-0812">Transmembrane</keyword>
<keyword evidence="4 11" id="KW-0488">Methylation</keyword>
<feature type="propeptide" id="PRO_5035508118" evidence="11">
    <location>
        <begin position="1"/>
        <end position="6"/>
    </location>
</feature>
<evidence type="ECO:0000256" key="7">
    <source>
        <dbReference type="ARBA" id="ARBA00023136"/>
    </source>
</evidence>
<dbReference type="EMBL" id="QNRI01000001">
    <property type="protein sequence ID" value="RBP01409.1"/>
    <property type="molecule type" value="Genomic_DNA"/>
</dbReference>
<dbReference type="InterPro" id="IPR012902">
    <property type="entry name" value="N_methyl_site"/>
</dbReference>
<keyword evidence="13" id="KW-1185">Reference proteome</keyword>
<keyword evidence="8 10" id="KW-0178">Competence</keyword>
<accession>A0A366EIV7</accession>
<evidence type="ECO:0000256" key="6">
    <source>
        <dbReference type="ARBA" id="ARBA00022989"/>
    </source>
</evidence>
<dbReference type="NCBIfam" id="NF040999">
    <property type="entry name" value="pilin_ComGC"/>
    <property type="match status" value="1"/>
</dbReference>
<dbReference type="GO" id="GO:0030420">
    <property type="term" value="P:establishment of competence for transformation"/>
    <property type="evidence" value="ECO:0007669"/>
    <property type="project" value="UniProtKB-UniRule"/>
</dbReference>
<evidence type="ECO:0000256" key="10">
    <source>
        <dbReference type="PIRNR" id="PIRNR029928"/>
    </source>
</evidence>
<dbReference type="RefSeq" id="WP_113866045.1">
    <property type="nucleotide sequence ID" value="NZ_BAABQN010000001.1"/>
</dbReference>
<dbReference type="PIRSF" id="PIRSF029928">
    <property type="entry name" value="Late_competence_ComGC"/>
    <property type="match status" value="1"/>
</dbReference>
<dbReference type="STRING" id="200904.GCA_900168775_02527"/>
<dbReference type="GO" id="GO:0009986">
    <property type="term" value="C:cell surface"/>
    <property type="evidence" value="ECO:0007669"/>
    <property type="project" value="UniProtKB-SubCell"/>
</dbReference>
<evidence type="ECO:0000256" key="2">
    <source>
        <dbReference type="ARBA" id="ARBA00004241"/>
    </source>
</evidence>
<evidence type="ECO:0000256" key="5">
    <source>
        <dbReference type="ARBA" id="ARBA00022692"/>
    </source>
</evidence>
<dbReference type="OrthoDB" id="1798043at2"/>
<evidence type="ECO:0000256" key="3">
    <source>
        <dbReference type="ARBA" id="ARBA00022475"/>
    </source>
</evidence>
<dbReference type="InterPro" id="IPR045584">
    <property type="entry name" value="Pilin-like"/>
</dbReference>
<keyword evidence="6 10" id="KW-1133">Transmembrane helix</keyword>
<comment type="caution">
    <text evidence="12">The sequence shown here is derived from an EMBL/GenBank/DDBJ whole genome shotgun (WGS) entry which is preliminary data.</text>
</comment>
<evidence type="ECO:0000256" key="11">
    <source>
        <dbReference type="PIRSR" id="PIRSR029928-50"/>
    </source>
</evidence>
<feature type="modified residue" description="N-methylphenylalanine" evidence="11">
    <location>
        <position position="7"/>
    </location>
</feature>
<dbReference type="InterPro" id="IPR016940">
    <property type="entry name" value="ComGC"/>
</dbReference>
<comment type="function">
    <text evidence="10">Required for transformation and DNA binding.</text>
</comment>
<comment type="subunit">
    <text evidence="10">Homodimer.</text>
</comment>
<dbReference type="NCBIfam" id="TIGR02532">
    <property type="entry name" value="IV_pilin_GFxxxE"/>
    <property type="match status" value="1"/>
</dbReference>
<dbReference type="GO" id="GO:0005886">
    <property type="term" value="C:plasma membrane"/>
    <property type="evidence" value="ECO:0007669"/>
    <property type="project" value="UniProtKB-SubCell"/>
</dbReference>
<feature type="transmembrane region" description="Helical" evidence="10">
    <location>
        <begin position="6"/>
        <end position="27"/>
    </location>
</feature>
<feature type="chain" id="PRO_5035508117" description="ComG operon protein 3" evidence="11">
    <location>
        <begin position="7"/>
        <end position="106"/>
    </location>
</feature>
<evidence type="ECO:0000313" key="12">
    <source>
        <dbReference type="EMBL" id="RBP01409.1"/>
    </source>
</evidence>
<reference evidence="12 13" key="1">
    <citation type="submission" date="2018-06" db="EMBL/GenBank/DDBJ databases">
        <title>Genomic Encyclopedia of Type Strains, Phase IV (KMG-IV): sequencing the most valuable type-strain genomes for metagenomic binning, comparative biology and taxonomic classification.</title>
        <authorList>
            <person name="Goeker M."/>
        </authorList>
    </citation>
    <scope>NUCLEOTIDE SEQUENCE [LARGE SCALE GENOMIC DNA]</scope>
    <source>
        <strain evidence="12 13">DSM 15140</strain>
    </source>
</reference>
<evidence type="ECO:0000256" key="1">
    <source>
        <dbReference type="ARBA" id="ARBA00004162"/>
    </source>
</evidence>
<protein>
    <recommendedName>
        <fullName evidence="10">ComG operon protein 3</fullName>
    </recommendedName>
</protein>
<comment type="subcellular location">
    <subcellularLocation>
        <location evidence="1">Cell membrane</location>
        <topology evidence="1">Single-pass membrane protein</topology>
    </subcellularLocation>
    <subcellularLocation>
        <location evidence="2">Cell surface</location>
    </subcellularLocation>
</comment>
<keyword evidence="3 10" id="KW-1003">Cell membrane</keyword>
<dbReference type="Gene3D" id="3.30.700.10">
    <property type="entry name" value="Glycoprotein, Type 4 Pilin"/>
    <property type="match status" value="1"/>
</dbReference>
<name>A0A366EIV7_9BACI</name>
<dbReference type="Pfam" id="PF07963">
    <property type="entry name" value="N_methyl"/>
    <property type="match status" value="1"/>
</dbReference>
<organism evidence="12 13">
    <name type="scientific">Paraliobacillus ryukyuensis</name>
    <dbReference type="NCBI Taxonomy" id="200904"/>
    <lineage>
        <taxon>Bacteria</taxon>
        <taxon>Bacillati</taxon>
        <taxon>Bacillota</taxon>
        <taxon>Bacilli</taxon>
        <taxon>Bacillales</taxon>
        <taxon>Bacillaceae</taxon>
        <taxon>Paraliobacillus</taxon>
    </lineage>
</organism>
<evidence type="ECO:0000256" key="4">
    <source>
        <dbReference type="ARBA" id="ARBA00022481"/>
    </source>
</evidence>
<comment type="similarity">
    <text evidence="9 10">Belongs to the ComGC family.</text>
</comment>
<dbReference type="PROSITE" id="PS00409">
    <property type="entry name" value="PROKAR_NTER_METHYL"/>
    <property type="match status" value="1"/>
</dbReference>
<dbReference type="Proteomes" id="UP000252254">
    <property type="component" value="Unassembled WGS sequence"/>
</dbReference>
<dbReference type="AlphaFoldDB" id="A0A366EIV7"/>
<dbReference type="SUPFAM" id="SSF54523">
    <property type="entry name" value="Pili subunits"/>
    <property type="match status" value="1"/>
</dbReference>
<evidence type="ECO:0000256" key="9">
    <source>
        <dbReference type="ARBA" id="ARBA00043982"/>
    </source>
</evidence>
<keyword evidence="7 10" id="KW-0472">Membrane</keyword>
<evidence type="ECO:0000313" key="13">
    <source>
        <dbReference type="Proteomes" id="UP000252254"/>
    </source>
</evidence>
<proteinExistence type="inferred from homology"/>
<keyword evidence="10" id="KW-0813">Transport</keyword>